<evidence type="ECO:0000256" key="6">
    <source>
        <dbReference type="SAM" id="MobiDB-lite"/>
    </source>
</evidence>
<evidence type="ECO:0000256" key="1">
    <source>
        <dbReference type="ARBA" id="ARBA00004123"/>
    </source>
</evidence>
<dbReference type="GO" id="GO:0030896">
    <property type="term" value="C:checkpoint clamp complex"/>
    <property type="evidence" value="ECO:0007669"/>
    <property type="project" value="TreeGrafter"/>
</dbReference>
<organism evidence="7 8">
    <name type="scientific">Arxiozyma heterogenica</name>
    <dbReference type="NCBI Taxonomy" id="278026"/>
    <lineage>
        <taxon>Eukaryota</taxon>
        <taxon>Fungi</taxon>
        <taxon>Dikarya</taxon>
        <taxon>Ascomycota</taxon>
        <taxon>Saccharomycotina</taxon>
        <taxon>Saccharomycetes</taxon>
        <taxon>Saccharomycetales</taxon>
        <taxon>Saccharomycetaceae</taxon>
        <taxon>Arxiozyma</taxon>
    </lineage>
</organism>
<evidence type="ECO:0000256" key="4">
    <source>
        <dbReference type="ARBA" id="ARBA00023204"/>
    </source>
</evidence>
<comment type="similarity">
    <text evidence="2">Belongs to the rad1 family.</text>
</comment>
<dbReference type="AlphaFoldDB" id="A0AAN7WP72"/>
<dbReference type="PANTHER" id="PTHR10870:SF0">
    <property type="entry name" value="CELL CYCLE CHECKPOINT PROTEIN RAD1"/>
    <property type="match status" value="1"/>
</dbReference>
<proteinExistence type="inferred from homology"/>
<dbReference type="Pfam" id="PF02144">
    <property type="entry name" value="Rad1"/>
    <property type="match status" value="1"/>
</dbReference>
<keyword evidence="5" id="KW-0539">Nucleus</keyword>
<feature type="compositionally biased region" description="Low complexity" evidence="6">
    <location>
        <begin position="440"/>
        <end position="456"/>
    </location>
</feature>
<comment type="subcellular location">
    <subcellularLocation>
        <location evidence="1">Nucleus</location>
    </subcellularLocation>
</comment>
<dbReference type="EMBL" id="JAWIZZ010000022">
    <property type="protein sequence ID" value="KAK5781990.1"/>
    <property type="molecule type" value="Genomic_DNA"/>
</dbReference>
<keyword evidence="3" id="KW-0227">DNA damage</keyword>
<comment type="caution">
    <text evidence="7">The sequence shown here is derived from an EMBL/GenBank/DDBJ whole genome shotgun (WGS) entry which is preliminary data.</text>
</comment>
<reference evidence="8" key="1">
    <citation type="submission" date="2023-07" db="EMBL/GenBank/DDBJ databases">
        <title>A draft genome of Kazachstania heterogenica Y-27499.</title>
        <authorList>
            <person name="Donic C."/>
            <person name="Kralova J.S."/>
            <person name="Fidel L."/>
            <person name="Ben-Dor S."/>
            <person name="Jung S."/>
        </authorList>
    </citation>
    <scope>NUCLEOTIDE SEQUENCE [LARGE SCALE GENOMIC DNA]</scope>
    <source>
        <strain evidence="8">Y27499</strain>
    </source>
</reference>
<evidence type="ECO:0000313" key="7">
    <source>
        <dbReference type="EMBL" id="KAK5781990.1"/>
    </source>
</evidence>
<dbReference type="Gene3D" id="3.70.10.10">
    <property type="match status" value="1"/>
</dbReference>
<evidence type="ECO:0000256" key="2">
    <source>
        <dbReference type="ARBA" id="ARBA00010991"/>
    </source>
</evidence>
<sequence>MDFPRFSASTVHLDHITTALNCLTPFGGNYDDSSNSGYSNTSTNISHNLNKVGYSIGGGGSSSINNDDVMIYIDRDGLSFIRDYHGSIRIQLLLSRELFLSYTFNDDQTISTTVDASDSHHNNNNILDESDCMKLCIKLSHLLDTINVVNKNQDDIIECTMNYDGYGSVFSLILQDSLVEEKVSYSTYLFNEALKDKEAELLQLQRDLVQFECIIKGDILYNALRDLKEYNAKECYLYAKVSSREDYNENVFALIAKSDIGYSKIILPNNRNIIEKLEIFDLLNGHSNNNKLLYDVPIIAYFDFNRFDKIRLSCRIASKVLIRLDTNGVLGVNILSQTSNIIISNKRQNNNNNNILNQQNSNNINNNRKPQLPIDYPGVVIEITMLTKDSLDIIAKQDIEMLIDITLKNMKKLRSLTNVKRPHPATIEPWNQTNNLLGLSNTASDNFNNDNNPNSMEDSKSEAETTTEGFTSSVQFDNMAFPFF</sequence>
<evidence type="ECO:0000256" key="3">
    <source>
        <dbReference type="ARBA" id="ARBA00022763"/>
    </source>
</evidence>
<protein>
    <submittedName>
        <fullName evidence="7">Uncharacterized protein</fullName>
    </submittedName>
</protein>
<name>A0AAN7WP72_9SACH</name>
<gene>
    <name evidence="7" type="ORF">RI543_000476</name>
</gene>
<accession>A0AAN7WP72</accession>
<dbReference type="InterPro" id="IPR003021">
    <property type="entry name" value="Rad1_Rec1_Rad17"/>
</dbReference>
<dbReference type="GO" id="GO:0000077">
    <property type="term" value="P:DNA damage checkpoint signaling"/>
    <property type="evidence" value="ECO:0007669"/>
    <property type="project" value="InterPro"/>
</dbReference>
<dbReference type="Proteomes" id="UP001306508">
    <property type="component" value="Unassembled WGS sequence"/>
</dbReference>
<evidence type="ECO:0000256" key="5">
    <source>
        <dbReference type="ARBA" id="ARBA00023242"/>
    </source>
</evidence>
<dbReference type="GO" id="GO:0006281">
    <property type="term" value="P:DNA repair"/>
    <property type="evidence" value="ECO:0007669"/>
    <property type="project" value="UniProtKB-KW"/>
</dbReference>
<keyword evidence="4" id="KW-0234">DNA repair</keyword>
<keyword evidence="8" id="KW-1185">Reference proteome</keyword>
<dbReference type="PANTHER" id="PTHR10870">
    <property type="entry name" value="CELL CYCLE CHECKPOINT PROTEIN RAD1"/>
    <property type="match status" value="1"/>
</dbReference>
<feature type="region of interest" description="Disordered" evidence="6">
    <location>
        <begin position="439"/>
        <end position="471"/>
    </location>
</feature>
<evidence type="ECO:0000313" key="8">
    <source>
        <dbReference type="Proteomes" id="UP001306508"/>
    </source>
</evidence>